<dbReference type="RefSeq" id="XP_066936695.1">
    <property type="nucleotide sequence ID" value="XM_067080594.1"/>
</dbReference>
<dbReference type="GeneID" id="136824605"/>
<dbReference type="OrthoDB" id="5981743at2759"/>
<dbReference type="Pfam" id="PF02010">
    <property type="entry name" value="REJ"/>
    <property type="match status" value="1"/>
</dbReference>
<keyword evidence="1" id="KW-0812">Transmembrane</keyword>
<sequence>MDETKRLTSYLFIFGALFALVLASNHNKWNGWNPEQHPHAFGYTDQDGNCQCGGSSRMSDMSMFNSMEFRPPHSASMHPSGSLYQSKMVSSYGEMVSASQAMQQMNSCAENSSCVMQSVNGSVSPSASASSMSASMSASASASISSSVLEQQFSSAAMSSSSVGNVAASSMIASSSGSISPSGSMMVSQMMNSMNNSQYWSQVKESMSGYMSHNASHGMSRHMSQHPHMSSIMPSMHHSIIHSSGMQHGQRCLCPEYQSRYPDMKSSKMMKGSSHMIKPSKAMSSMMKMSSAILDRPLMNYTELNSKEGFTLRRSVAIAGVVKQSGEIEMKVDRNAQWQQLSSPSASAAIVLPSAGYLRFVPSNKEYYGVAKLSIVATNKLSGTDDTTGSTPSFVYILIEPEEVKPRFNGTAPAIFFTIDEDSPCQSFQPSKMNSSYSSLKMNTFDFDESKFTSYMSEIDADKFGMFKSNVEMRNNYTQGAWLRRAASGSGRWFYTTNGKKKPFEQSWAKTRKVAEISNFALCFVPAPDVFGFVELLISPAFIVGKGKGNDKGQGKDGIIYGDQEYKLVIKIRDINDRPIIKDPKLDVKALPYNMSGFSNTGFQVSQLLEKSSRGKKRSVFADKDGDTLGIAVISAKNTSYGSWEYKCGGGSWTPMDIQYNPPLRKLNHTVLLLTPTDSIRFLLQNESSFWSQREAFEKNIQLQVLAWDQTDNQTCGTYLHTGSDWPASMSMKWATGMQLRKGCDGRPGFVLKIDVCGTCGGDGKRCRGCDGGVNSGAKIDSCGVCYGGSTNKTKDSLKDCGGSCGKFTSNTTCGNCIRVGDTRNYTDCNGDCFGRAKINKCGICTGGKTGRAKNHGEDACGICGGDNTTCVDCAGTPNGKKKIDLCKLCLLPDDANFNAGCSKLGDIVPNVFYKDRLASAKATISRSGPIISGNAICSFYLGEVFSATHNSTSPIAKRELTLSIASTLSGGNHNVRCDTPTGGDTRTNLNTTNDLMIIDPSTIAINSVSSSIIDYAATEEVTVTGTGFMDTKQLACLFIRDQGGKSKREGPVLKATYVSSTQVTCQLKPLRRSVSGKLVVSFVDSKREEYLDNNITLHRSANLSSIKSATFSTDLGSIWITFHGFVGLKNKTASCQDIFPQNYTSFGAKARCFSRGKILAILLMGDATIGVGALHVDMTQFVVKPADYTVYPESTGVVDVALPPGAAAPKIKLVASRQLGRCDDMVVKAKKRKGGGRKLTYTWSVSWSSSNTAITTAQNNSLTSINQALSALPGESSIIKVTASGIGNDLMNVDLDATVTIRNFLGLEGNQTIKIRRENKDLPKLVLNRQSVEIRASQKLILKAKAKLPGCGGSNSAQMDFLWSLSNADGSQSSVVLAKLDGPRLIIPAQSLAGGSSYIARVDVSMVTDPSLTTYDEVKITVKETPLVARISGRQTVGQAGTMKLSAKKSRDPDGASFETTSYSWQILTREGGGVVFNGSAKVLSFEGRDISFDVESNLEPGQYKATLTYRVGSSRKAESDFQFTVDAGSPPELELTQFTELQNPSERMKILAKTKSQLAITAEPEWVVSNGVEGTRKGGKRRSLYIIGAGTLDEDTTYDVTVTVSNSGATSESVTTFITNSRPIAGAISIEPTNGTEFSTKFALTALETHGWFDPDGDELVYECGVIKDGVEIPLRQFQSDKSFTDIVLEKGSQEMYIKSCDSYDACATETLTLTVDPVVVDDAFRSSVDNERIKLRDMKLFSESSGIAKTGLKVLLSSLNSPSRRRRRRSLDNGNNAVDCANYDSNTISTQTSSLEDHLTAYETGQYNFEQDPSSRTLYLDSLAQFTTCGSTILTSNNIKRTYDVLVEIIEPLIARTPTQIEAGLKSFDNIITTGGYDSNQQAAKQSYLSSATRQTQRMCLSKLPGEDAAIAKTTLATLQSIQLSLSASESNWTKLGCDDCTTKPSYVDLRELKTQFSNDYTCGDEQCSGACVASFQYPNDLYASSFNDTMLSHVLDVQLFDSSTTSAGSLNVTTVSGGIDLHIHVTKETNNTYKCLRWHNDSSSWVTDGVETPSDASFQKNSLPYVLCRLTTMAPVALFEGPERIEPTSSSISTMAFSSSISPSASLNNSMMSTAVVPTLSPQNYPRAVQFSFPFSNCTDQAVKTSKSSIQQQIADKLNISKNTMTNFTVSCGSIVIYYIQTHDSSITAQQAVTLLQNAITQNNLNITVAGQVLSVNQSSLMVTIQTPNYAITTTAPPTEDTDELSGGAIAGIVIGVLIFIIIVAVVVYFMCCKKNTRKDNQIEPNENDVELRGKSNRAYQGSP</sequence>
<name>A0A7M6DIY2_9CNID</name>
<dbReference type="EnsemblMetazoa" id="CLYHEMT012784.2">
    <property type="protein sequence ID" value="CLYHEMP012784.2"/>
    <property type="gene ID" value="CLYHEMG012784"/>
</dbReference>
<organism evidence="4 5">
    <name type="scientific">Clytia hemisphaerica</name>
    <dbReference type="NCBI Taxonomy" id="252671"/>
    <lineage>
        <taxon>Eukaryota</taxon>
        <taxon>Metazoa</taxon>
        <taxon>Cnidaria</taxon>
        <taxon>Hydrozoa</taxon>
        <taxon>Hydroidolina</taxon>
        <taxon>Leptothecata</taxon>
        <taxon>Obeliida</taxon>
        <taxon>Clytiidae</taxon>
        <taxon>Clytia</taxon>
    </lineage>
</organism>
<dbReference type="InterPro" id="IPR013783">
    <property type="entry name" value="Ig-like_fold"/>
</dbReference>
<keyword evidence="1" id="KW-0472">Membrane</keyword>
<protein>
    <recommendedName>
        <fullName evidence="3">PKD/REJ-like domain-containing protein</fullName>
    </recommendedName>
</protein>
<accession>A0A7M6DIY2</accession>
<evidence type="ECO:0000256" key="2">
    <source>
        <dbReference type="SAM" id="SignalP"/>
    </source>
</evidence>
<feature type="transmembrane region" description="Helical" evidence="1">
    <location>
        <begin position="2253"/>
        <end position="2276"/>
    </location>
</feature>
<feature type="signal peptide" evidence="2">
    <location>
        <begin position="1"/>
        <end position="23"/>
    </location>
</feature>
<dbReference type="Proteomes" id="UP000594262">
    <property type="component" value="Unplaced"/>
</dbReference>
<evidence type="ECO:0000313" key="5">
    <source>
        <dbReference type="Proteomes" id="UP000594262"/>
    </source>
</evidence>
<evidence type="ECO:0000259" key="3">
    <source>
        <dbReference type="Pfam" id="PF02010"/>
    </source>
</evidence>
<evidence type="ECO:0000256" key="1">
    <source>
        <dbReference type="SAM" id="Phobius"/>
    </source>
</evidence>
<proteinExistence type="predicted"/>
<keyword evidence="2" id="KW-0732">Signal</keyword>
<dbReference type="Gene3D" id="2.60.40.10">
    <property type="entry name" value="Immunoglobulins"/>
    <property type="match status" value="2"/>
</dbReference>
<feature type="domain" description="PKD/REJ-like" evidence="3">
    <location>
        <begin position="1356"/>
        <end position="1733"/>
    </location>
</feature>
<feature type="chain" id="PRO_5029461114" description="PKD/REJ-like domain-containing protein" evidence="2">
    <location>
        <begin position="24"/>
        <end position="2308"/>
    </location>
</feature>
<keyword evidence="1" id="KW-1133">Transmembrane helix</keyword>
<keyword evidence="5" id="KW-1185">Reference proteome</keyword>
<reference evidence="4" key="1">
    <citation type="submission" date="2021-01" db="UniProtKB">
        <authorList>
            <consortium name="EnsemblMetazoa"/>
        </authorList>
    </citation>
    <scope>IDENTIFICATION</scope>
</reference>
<evidence type="ECO:0000313" key="4">
    <source>
        <dbReference type="EnsemblMetazoa" id="CLYHEMP012784.2"/>
    </source>
</evidence>
<dbReference type="InterPro" id="IPR002859">
    <property type="entry name" value="PKD/REJ-like"/>
</dbReference>